<dbReference type="Proteomes" id="UP000185557">
    <property type="component" value="Unassembled WGS sequence"/>
</dbReference>
<accession>A0A1U7IY10</accession>
<dbReference type="EMBL" id="MRCG01000035">
    <property type="protein sequence ID" value="OKH43266.1"/>
    <property type="molecule type" value="Genomic_DNA"/>
</dbReference>
<feature type="region of interest" description="Disordered" evidence="1">
    <location>
        <begin position="81"/>
        <end position="103"/>
    </location>
</feature>
<dbReference type="STRING" id="549789.NIES30_25280"/>
<dbReference type="AlphaFoldDB" id="A0A1U7IY10"/>
<keyword evidence="3" id="KW-1185">Reference proteome</keyword>
<gene>
    <name evidence="2" type="ORF">NIES30_25280</name>
</gene>
<evidence type="ECO:0000256" key="1">
    <source>
        <dbReference type="SAM" id="MobiDB-lite"/>
    </source>
</evidence>
<comment type="caution">
    <text evidence="2">The sequence shown here is derived from an EMBL/GenBank/DDBJ whole genome shotgun (WGS) entry which is preliminary data.</text>
</comment>
<feature type="region of interest" description="Disordered" evidence="1">
    <location>
        <begin position="123"/>
        <end position="163"/>
    </location>
</feature>
<protein>
    <submittedName>
        <fullName evidence="2">Uncharacterized protein</fullName>
    </submittedName>
</protein>
<evidence type="ECO:0000313" key="2">
    <source>
        <dbReference type="EMBL" id="OKH43266.1"/>
    </source>
</evidence>
<proteinExistence type="predicted"/>
<organism evidence="2 3">
    <name type="scientific">Phormidium tenue NIES-30</name>
    <dbReference type="NCBI Taxonomy" id="549789"/>
    <lineage>
        <taxon>Bacteria</taxon>
        <taxon>Bacillati</taxon>
        <taxon>Cyanobacteriota</taxon>
        <taxon>Cyanophyceae</taxon>
        <taxon>Oscillatoriophycideae</taxon>
        <taxon>Oscillatoriales</taxon>
        <taxon>Oscillatoriaceae</taxon>
        <taxon>Phormidium</taxon>
    </lineage>
</organism>
<sequence length="456" mass="47395">MSFESSSPLTSAWQAALDPGLVQRLQRPLQPGVMDSAMAGGIVQRSRQFQTRLPLISLASRHQLKTSHSSGSQLPIVYASERSAHASPESALGNQPQPQVLNAAPASPPLVVQAKFAPAAAPAPRLANSTPASPPPAAVLPRRSKDSPDLAIPLPHPLPPPEAVDSAELPLAAPLSSLEALPVTRSVAQAAAVVAAFATAQPPELSKTAYSLADESSFAPINAPFASPSAVTTQSITDGLAAPQVAISYSRSPEISASLSTPSTVEALSHPRQPNSSSSPVFPFPLHLLPSDSAFPIVTAAPAKVGDGQVVRAKAMDSPLPNVAPIAPRLPVVQVDVLPLEAAESVMPSVRSPSLPTSPAQGPNQSMPLIAALGPAAAEISRSGLPPNPSPINSSPPKTAFPNESTRLGGEVEAPALDPAEGGDRIDLETLTHQVERRLMRRLAIERERRGQQPWR</sequence>
<dbReference type="OrthoDB" id="481188at2"/>
<feature type="region of interest" description="Disordered" evidence="1">
    <location>
        <begin position="380"/>
        <end position="425"/>
    </location>
</feature>
<reference evidence="2 3" key="1">
    <citation type="submission" date="2016-11" db="EMBL/GenBank/DDBJ databases">
        <title>Draft Genome Sequences of Nine Cyanobacterial Strains from Diverse Habitats.</title>
        <authorList>
            <person name="Zhu T."/>
            <person name="Hou S."/>
            <person name="Lu X."/>
            <person name="Hess W.R."/>
        </authorList>
    </citation>
    <scope>NUCLEOTIDE SEQUENCE [LARGE SCALE GENOMIC DNA]</scope>
    <source>
        <strain evidence="2 3">NIES-30</strain>
    </source>
</reference>
<name>A0A1U7IY10_9CYAN</name>
<evidence type="ECO:0000313" key="3">
    <source>
        <dbReference type="Proteomes" id="UP000185557"/>
    </source>
</evidence>
<dbReference type="RefSeq" id="WP_073611226.1">
    <property type="nucleotide sequence ID" value="NZ_MRCG01000035.1"/>
</dbReference>